<dbReference type="Pfam" id="PF00226">
    <property type="entry name" value="DnaJ"/>
    <property type="match status" value="1"/>
</dbReference>
<dbReference type="Proteomes" id="UP000807115">
    <property type="component" value="Chromosome 1"/>
</dbReference>
<dbReference type="Gramene" id="OQU90708">
    <property type="protein sequence ID" value="OQU90708"/>
    <property type="gene ID" value="SORBI_3001G032700"/>
</dbReference>
<feature type="domain" description="J" evidence="2">
    <location>
        <begin position="181"/>
        <end position="245"/>
    </location>
</feature>
<evidence type="ECO:0000259" key="2">
    <source>
        <dbReference type="PROSITE" id="PS50076"/>
    </source>
</evidence>
<dbReference type="Gramene" id="KXG37244">
    <property type="protein sequence ID" value="KXG37244"/>
    <property type="gene ID" value="SORBI_3001G032700"/>
</dbReference>
<dbReference type="AlphaFoldDB" id="A0A921RWE4"/>
<evidence type="ECO:0000256" key="1">
    <source>
        <dbReference type="SAM" id="MobiDB-lite"/>
    </source>
</evidence>
<gene>
    <name evidence="3" type="ORF">BDA96_01G033800</name>
</gene>
<dbReference type="Gramene" id="OQU90707">
    <property type="protein sequence ID" value="OQU90707"/>
    <property type="gene ID" value="SORBI_3001G032700"/>
</dbReference>
<dbReference type="Gramene" id="EER93178">
    <property type="protein sequence ID" value="EER93178"/>
    <property type="gene ID" value="SORBI_3001G032700"/>
</dbReference>
<dbReference type="CDD" id="cd06257">
    <property type="entry name" value="DnaJ"/>
    <property type="match status" value="1"/>
</dbReference>
<feature type="region of interest" description="Disordered" evidence="1">
    <location>
        <begin position="318"/>
        <end position="353"/>
    </location>
</feature>
<reference evidence="3" key="1">
    <citation type="journal article" date="2019" name="BMC Genomics">
        <title>A new reference genome for Sorghum bicolor reveals high levels of sequence similarity between sweet and grain genotypes: implications for the genetics of sugar metabolism.</title>
        <authorList>
            <person name="Cooper E.A."/>
            <person name="Brenton Z.W."/>
            <person name="Flinn B.S."/>
            <person name="Jenkins J."/>
            <person name="Shu S."/>
            <person name="Flowers D."/>
            <person name="Luo F."/>
            <person name="Wang Y."/>
            <person name="Xia P."/>
            <person name="Barry K."/>
            <person name="Daum C."/>
            <person name="Lipzen A."/>
            <person name="Yoshinaga Y."/>
            <person name="Schmutz J."/>
            <person name="Saski C."/>
            <person name="Vermerris W."/>
            <person name="Kresovich S."/>
        </authorList>
    </citation>
    <scope>NUCLEOTIDE SEQUENCE</scope>
</reference>
<dbReference type="KEGG" id="sbi:8057040"/>
<dbReference type="Gramene" id="KXG37242">
    <property type="protein sequence ID" value="KXG37242"/>
    <property type="gene ID" value="SORBI_3001G032700"/>
</dbReference>
<dbReference type="SUPFAM" id="SSF46565">
    <property type="entry name" value="Chaperone J-domain"/>
    <property type="match status" value="1"/>
</dbReference>
<sequence>MAVEVERRRHARRWMGEGSGEAARRRGKRLFRRRSMAAAQVELPKWAGPPNVLASDSSKMAFRAARSGFWTAGDFAFSRPSTVRREPFKRQQNPATSSASGGPCCAMALQLQAAAPCPPLPLAASRGRIAAPRPPPPFVSIAVAAASSPGPSARLSCRGPAPRWRRASVRAHAGAGGRRESPYEVLGVSPSAAPNEIKRAYRRLALKYHPDVNKEPDAQEKFLRIKHAYNTLMNSESRSKYASSSSDSSWSSSSRASKSAAAEEPFYGFADFLKDLQAEFQNWEAGLNSNQKPKSLWEELAAIGEEFVEFLENELKIDDSSPEDVTGNDPYTQFGQQAKNPKDDKTSTNSFDDGLSEIEAALEKLKKELGLG</sequence>
<name>A0A921RWE4_SORBI</name>
<evidence type="ECO:0000313" key="3">
    <source>
        <dbReference type="EMBL" id="KAG0546904.1"/>
    </source>
</evidence>
<proteinExistence type="predicted"/>
<dbReference type="EMBL" id="CM027680">
    <property type="protein sequence ID" value="KAG0546906.1"/>
    <property type="molecule type" value="Genomic_DNA"/>
</dbReference>
<evidence type="ECO:0000313" key="4">
    <source>
        <dbReference type="Proteomes" id="UP000807115"/>
    </source>
</evidence>
<dbReference type="InterPro" id="IPR036869">
    <property type="entry name" value="J_dom_sf"/>
</dbReference>
<dbReference type="FunFam" id="1.10.287.110:FF:000085">
    <property type="entry name" value="Chaperone DnaJ-domain superfamily protein"/>
    <property type="match status" value="1"/>
</dbReference>
<feature type="compositionally biased region" description="Polar residues" evidence="1">
    <location>
        <begin position="329"/>
        <end position="339"/>
    </location>
</feature>
<dbReference type="Gramene" id="OQU90706">
    <property type="protein sequence ID" value="OQU90706"/>
    <property type="gene ID" value="SORBI_3001G032700"/>
</dbReference>
<dbReference type="Gramene" id="KXG37243">
    <property type="protein sequence ID" value="KXG37243"/>
    <property type="gene ID" value="SORBI_3001G032700"/>
</dbReference>
<organism evidence="3 4">
    <name type="scientific">Sorghum bicolor</name>
    <name type="common">Sorghum</name>
    <name type="synonym">Sorghum vulgare</name>
    <dbReference type="NCBI Taxonomy" id="4558"/>
    <lineage>
        <taxon>Eukaryota</taxon>
        <taxon>Viridiplantae</taxon>
        <taxon>Streptophyta</taxon>
        <taxon>Embryophyta</taxon>
        <taxon>Tracheophyta</taxon>
        <taxon>Spermatophyta</taxon>
        <taxon>Magnoliopsida</taxon>
        <taxon>Liliopsida</taxon>
        <taxon>Poales</taxon>
        <taxon>Poaceae</taxon>
        <taxon>PACMAD clade</taxon>
        <taxon>Panicoideae</taxon>
        <taxon>Andropogonodae</taxon>
        <taxon>Andropogoneae</taxon>
        <taxon>Sorghinae</taxon>
        <taxon>Sorghum</taxon>
    </lineage>
</organism>
<accession>A0A921RWE4</accession>
<dbReference type="SMART" id="SM00271">
    <property type="entry name" value="DnaJ"/>
    <property type="match status" value="1"/>
</dbReference>
<feature type="region of interest" description="Disordered" evidence="1">
    <location>
        <begin position="1"/>
        <end position="26"/>
    </location>
</feature>
<dbReference type="OrthoDB" id="10250354at2759"/>
<dbReference type="GO" id="GO:0009507">
    <property type="term" value="C:chloroplast"/>
    <property type="evidence" value="ECO:0007669"/>
    <property type="project" value="EnsemblPlants"/>
</dbReference>
<protein>
    <recommendedName>
        <fullName evidence="2">J domain-containing protein</fullName>
    </recommendedName>
</protein>
<dbReference type="PRINTS" id="PR00625">
    <property type="entry name" value="JDOMAIN"/>
</dbReference>
<dbReference type="PANTHER" id="PTHR43096">
    <property type="entry name" value="DNAJ HOMOLOG 1, MITOCHONDRIAL-RELATED"/>
    <property type="match status" value="1"/>
</dbReference>
<dbReference type="Gene3D" id="1.10.287.110">
    <property type="entry name" value="DnaJ domain"/>
    <property type="match status" value="1"/>
</dbReference>
<dbReference type="OMA" id="NDQYAQF"/>
<dbReference type="Gramene" id="OQU90705">
    <property type="protein sequence ID" value="OQU90705"/>
    <property type="gene ID" value="SORBI_3001G032700"/>
</dbReference>
<dbReference type="EMBL" id="CM027680">
    <property type="protein sequence ID" value="KAG0546907.1"/>
    <property type="molecule type" value="Genomic_DNA"/>
</dbReference>
<dbReference type="PROSITE" id="PS50076">
    <property type="entry name" value="DNAJ_2"/>
    <property type="match status" value="1"/>
</dbReference>
<dbReference type="EMBL" id="CM027680">
    <property type="protein sequence ID" value="KAG0546904.1"/>
    <property type="molecule type" value="Genomic_DNA"/>
</dbReference>
<dbReference type="EMBL" id="CM027680">
    <property type="protein sequence ID" value="KAG0546905.1"/>
    <property type="molecule type" value="Genomic_DNA"/>
</dbReference>
<dbReference type="PANTHER" id="PTHR43096:SF61">
    <property type="entry name" value="CHAPERONE DNAJ-DOMAIN SUPERFAMILY PROTEIN"/>
    <property type="match status" value="1"/>
</dbReference>
<comment type="caution">
    <text evidence="3">The sequence shown here is derived from an EMBL/GenBank/DDBJ whole genome shotgun (WGS) entry which is preliminary data.</text>
</comment>
<dbReference type="GO" id="GO:0005783">
    <property type="term" value="C:endoplasmic reticulum"/>
    <property type="evidence" value="ECO:0007669"/>
    <property type="project" value="UniProtKB-ARBA"/>
</dbReference>
<dbReference type="Gramene" id="KXG37245">
    <property type="protein sequence ID" value="KXG37245"/>
    <property type="gene ID" value="SORBI_3001G032700"/>
</dbReference>
<dbReference type="InterPro" id="IPR001623">
    <property type="entry name" value="DnaJ_domain"/>
</dbReference>
<reference evidence="3" key="2">
    <citation type="submission" date="2020-10" db="EMBL/GenBank/DDBJ databases">
        <authorList>
            <person name="Cooper E.A."/>
            <person name="Brenton Z.W."/>
            <person name="Flinn B.S."/>
            <person name="Jenkins J."/>
            <person name="Shu S."/>
            <person name="Flowers D."/>
            <person name="Luo F."/>
            <person name="Wang Y."/>
            <person name="Xia P."/>
            <person name="Barry K."/>
            <person name="Daum C."/>
            <person name="Lipzen A."/>
            <person name="Yoshinaga Y."/>
            <person name="Schmutz J."/>
            <person name="Saski C."/>
            <person name="Vermerris W."/>
            <person name="Kresovich S."/>
        </authorList>
    </citation>
    <scope>NUCLEOTIDE SEQUENCE</scope>
</reference>
<dbReference type="EMBL" id="CM027680">
    <property type="protein sequence ID" value="KAG0546908.1"/>
    <property type="molecule type" value="Genomic_DNA"/>
</dbReference>